<organism evidence="3 4">
    <name type="scientific">Tegillarca granosa</name>
    <name type="common">Malaysian cockle</name>
    <name type="synonym">Anadara granosa</name>
    <dbReference type="NCBI Taxonomy" id="220873"/>
    <lineage>
        <taxon>Eukaryota</taxon>
        <taxon>Metazoa</taxon>
        <taxon>Spiralia</taxon>
        <taxon>Lophotrochozoa</taxon>
        <taxon>Mollusca</taxon>
        <taxon>Bivalvia</taxon>
        <taxon>Autobranchia</taxon>
        <taxon>Pteriomorphia</taxon>
        <taxon>Arcoida</taxon>
        <taxon>Arcoidea</taxon>
        <taxon>Arcidae</taxon>
        <taxon>Tegillarca</taxon>
    </lineage>
</organism>
<dbReference type="InterPro" id="IPR000994">
    <property type="entry name" value="Pept_M24"/>
</dbReference>
<dbReference type="InterPro" id="IPR050422">
    <property type="entry name" value="X-Pro_aminopeptidase_P"/>
</dbReference>
<sequence length="148" mass="16874">MHIIRDAIAFIKFIAKLEKEVQAGKRWTEISAADELKKYRRDGTTDITRTFHFGTPTEFQKETYTRVLMGLIDLANVRWPNYLYGRSLDALARRPLWKVGLRYRHGTGHGIGSYLSVHEGPGSISASSSRPIKTDNRLDEGQFFSDGK</sequence>
<comment type="caution">
    <text evidence="3">The sequence shown here is derived from an EMBL/GenBank/DDBJ whole genome shotgun (WGS) entry which is preliminary data.</text>
</comment>
<dbReference type="Gene3D" id="3.90.230.10">
    <property type="entry name" value="Creatinase/methionine aminopeptidase superfamily"/>
    <property type="match status" value="1"/>
</dbReference>
<protein>
    <recommendedName>
        <fullName evidence="2">Peptidase M24 domain-containing protein</fullName>
    </recommendedName>
</protein>
<dbReference type="InterPro" id="IPR036005">
    <property type="entry name" value="Creatinase/aminopeptidase-like"/>
</dbReference>
<reference evidence="3 4" key="1">
    <citation type="submission" date="2022-12" db="EMBL/GenBank/DDBJ databases">
        <title>Chromosome-level genome of Tegillarca granosa.</title>
        <authorList>
            <person name="Kim J."/>
        </authorList>
    </citation>
    <scope>NUCLEOTIDE SEQUENCE [LARGE SCALE GENOMIC DNA]</scope>
    <source>
        <strain evidence="3">Teg-2019</strain>
        <tissue evidence="3">Adductor muscle</tissue>
    </source>
</reference>
<dbReference type="PANTHER" id="PTHR43763:SF18">
    <property type="entry name" value="XAA-PRO AMINOPEPTIDASE 1"/>
    <property type="match status" value="1"/>
</dbReference>
<gene>
    <name evidence="3" type="ORF">KUTeg_007951</name>
</gene>
<feature type="domain" description="Peptidase M24" evidence="2">
    <location>
        <begin position="39"/>
        <end position="145"/>
    </location>
</feature>
<evidence type="ECO:0000313" key="3">
    <source>
        <dbReference type="EMBL" id="KAJ8315801.1"/>
    </source>
</evidence>
<evidence type="ECO:0000259" key="2">
    <source>
        <dbReference type="Pfam" id="PF00557"/>
    </source>
</evidence>
<keyword evidence="4" id="KW-1185">Reference proteome</keyword>
<dbReference type="EMBL" id="JARBDR010000337">
    <property type="protein sequence ID" value="KAJ8315801.1"/>
    <property type="molecule type" value="Genomic_DNA"/>
</dbReference>
<proteinExistence type="predicted"/>
<name>A0ABQ9FER7_TEGGR</name>
<dbReference type="Proteomes" id="UP001217089">
    <property type="component" value="Unassembled WGS sequence"/>
</dbReference>
<evidence type="ECO:0000256" key="1">
    <source>
        <dbReference type="SAM" id="MobiDB-lite"/>
    </source>
</evidence>
<dbReference type="SUPFAM" id="SSF55920">
    <property type="entry name" value="Creatinase/aminopeptidase"/>
    <property type="match status" value="1"/>
</dbReference>
<dbReference type="Pfam" id="PF00557">
    <property type="entry name" value="Peptidase_M24"/>
    <property type="match status" value="1"/>
</dbReference>
<accession>A0ABQ9FER7</accession>
<feature type="region of interest" description="Disordered" evidence="1">
    <location>
        <begin position="125"/>
        <end position="148"/>
    </location>
</feature>
<evidence type="ECO:0000313" key="4">
    <source>
        <dbReference type="Proteomes" id="UP001217089"/>
    </source>
</evidence>
<dbReference type="PANTHER" id="PTHR43763">
    <property type="entry name" value="XAA-PRO AMINOPEPTIDASE 1"/>
    <property type="match status" value="1"/>
</dbReference>